<dbReference type="CDD" id="cd00353">
    <property type="entry name" value="Ribosomal_S15p_S13e"/>
    <property type="match status" value="1"/>
</dbReference>
<evidence type="ECO:0000256" key="5">
    <source>
        <dbReference type="RuleBase" id="RU003919"/>
    </source>
</evidence>
<evidence type="ECO:0000256" key="4">
    <source>
        <dbReference type="HAMAP-Rule" id="MF_01343"/>
    </source>
</evidence>
<comment type="subunit">
    <text evidence="3 4">Part of the 30S ribosomal subunit. Forms a bridge to the 50S subunit in the 70S ribosome, contacting the 23S rRNA.</text>
</comment>
<comment type="caution">
    <text evidence="7">The sequence shown here is derived from an EMBL/GenBank/DDBJ whole genome shotgun (WGS) entry which is preliminary data.</text>
</comment>
<keyword evidence="2 4" id="KW-0687">Ribonucleoprotein</keyword>
<dbReference type="AlphaFoldDB" id="A0A953HKV1"/>
<evidence type="ECO:0000313" key="7">
    <source>
        <dbReference type="EMBL" id="MBY5957759.1"/>
    </source>
</evidence>
<dbReference type="Gene3D" id="1.10.287.10">
    <property type="entry name" value="S15/NS1, RNA-binding"/>
    <property type="match status" value="1"/>
</dbReference>
<dbReference type="NCBIfam" id="TIGR00952">
    <property type="entry name" value="S15_bact"/>
    <property type="match status" value="1"/>
</dbReference>
<evidence type="ECO:0000313" key="8">
    <source>
        <dbReference type="Proteomes" id="UP000753961"/>
    </source>
</evidence>
<keyword evidence="1 4" id="KW-0689">Ribosomal protein</keyword>
<keyword evidence="4 6" id="KW-0694">RNA-binding</keyword>
<name>A0A953HKV1_9BACT</name>
<organism evidence="7 8">
    <name type="scientific">Membranihabitans marinus</name>
    <dbReference type="NCBI Taxonomy" id="1227546"/>
    <lineage>
        <taxon>Bacteria</taxon>
        <taxon>Pseudomonadati</taxon>
        <taxon>Bacteroidota</taxon>
        <taxon>Saprospiria</taxon>
        <taxon>Saprospirales</taxon>
        <taxon>Saprospiraceae</taxon>
        <taxon>Membranihabitans</taxon>
    </lineage>
</organism>
<protein>
    <recommendedName>
        <fullName evidence="4">Small ribosomal subunit protein uS15</fullName>
    </recommendedName>
</protein>
<comment type="function">
    <text evidence="4 6">One of the primary rRNA binding proteins, it binds directly to 16S rRNA where it helps nucleate assembly of the platform of the 30S subunit by binding and bridging several RNA helices of the 16S rRNA.</text>
</comment>
<evidence type="ECO:0000256" key="3">
    <source>
        <dbReference type="ARBA" id="ARBA00064542"/>
    </source>
</evidence>
<comment type="similarity">
    <text evidence="4 5">Belongs to the universal ribosomal protein uS15 family.</text>
</comment>
<dbReference type="InterPro" id="IPR000589">
    <property type="entry name" value="Ribosomal_uS15"/>
</dbReference>
<accession>A0A953HKV1</accession>
<dbReference type="Gene3D" id="6.10.250.3130">
    <property type="match status" value="1"/>
</dbReference>
<keyword evidence="8" id="KW-1185">Reference proteome</keyword>
<dbReference type="SUPFAM" id="SSF47060">
    <property type="entry name" value="S15/NS1 RNA-binding domain"/>
    <property type="match status" value="1"/>
</dbReference>
<keyword evidence="4 6" id="KW-0699">rRNA-binding</keyword>
<dbReference type="Pfam" id="PF00312">
    <property type="entry name" value="Ribosomal_S15"/>
    <property type="match status" value="1"/>
</dbReference>
<dbReference type="GO" id="GO:0019843">
    <property type="term" value="F:rRNA binding"/>
    <property type="evidence" value="ECO:0007669"/>
    <property type="project" value="UniProtKB-UniRule"/>
</dbReference>
<dbReference type="PANTHER" id="PTHR23321">
    <property type="entry name" value="RIBOSOMAL PROTEIN S15, BACTERIAL AND ORGANELLAR"/>
    <property type="match status" value="1"/>
</dbReference>
<dbReference type="Proteomes" id="UP000753961">
    <property type="component" value="Unassembled WGS sequence"/>
</dbReference>
<dbReference type="EMBL" id="JAHVHU010000006">
    <property type="protein sequence ID" value="MBY5957759.1"/>
    <property type="molecule type" value="Genomic_DNA"/>
</dbReference>
<dbReference type="FunFam" id="1.10.287.10:FF:000002">
    <property type="entry name" value="30S ribosomal protein S15"/>
    <property type="match status" value="1"/>
</dbReference>
<evidence type="ECO:0000256" key="2">
    <source>
        <dbReference type="ARBA" id="ARBA00023274"/>
    </source>
</evidence>
<reference evidence="7" key="1">
    <citation type="submission" date="2021-06" db="EMBL/GenBank/DDBJ databases">
        <title>44 bacteria genomes isolated from Dapeng, Shenzhen.</title>
        <authorList>
            <person name="Zheng W."/>
            <person name="Yu S."/>
            <person name="Huang Y."/>
        </authorList>
    </citation>
    <scope>NUCLEOTIDE SEQUENCE</scope>
    <source>
        <strain evidence="7">DP5N28-2</strain>
    </source>
</reference>
<gene>
    <name evidence="4 7" type="primary">rpsO</name>
    <name evidence="7" type="ORF">KUV50_06440</name>
</gene>
<proteinExistence type="inferred from homology"/>
<evidence type="ECO:0000256" key="6">
    <source>
        <dbReference type="RuleBase" id="RU004524"/>
    </source>
</evidence>
<dbReference type="PANTHER" id="PTHR23321:SF26">
    <property type="entry name" value="SMALL RIBOSOMAL SUBUNIT PROTEIN US15M"/>
    <property type="match status" value="1"/>
</dbReference>
<dbReference type="RefSeq" id="WP_222579281.1">
    <property type="nucleotide sequence ID" value="NZ_JAHVHU010000006.1"/>
</dbReference>
<dbReference type="HAMAP" id="MF_01343_B">
    <property type="entry name" value="Ribosomal_uS15_B"/>
    <property type="match status" value="1"/>
</dbReference>
<dbReference type="InterPro" id="IPR009068">
    <property type="entry name" value="uS15_NS1_RNA-bd_sf"/>
</dbReference>
<dbReference type="GO" id="GO:0003735">
    <property type="term" value="F:structural constituent of ribosome"/>
    <property type="evidence" value="ECO:0007669"/>
    <property type="project" value="InterPro"/>
</dbReference>
<dbReference type="SMART" id="SM01387">
    <property type="entry name" value="Ribosomal_S15"/>
    <property type="match status" value="1"/>
</dbReference>
<comment type="function">
    <text evidence="4">Forms an intersubunit bridge (bridge B4) with the 23S rRNA of the 50S subunit in the ribosome.</text>
</comment>
<dbReference type="GO" id="GO:0006412">
    <property type="term" value="P:translation"/>
    <property type="evidence" value="ECO:0007669"/>
    <property type="project" value="UniProtKB-UniRule"/>
</dbReference>
<dbReference type="PROSITE" id="PS00362">
    <property type="entry name" value="RIBOSOMAL_S15"/>
    <property type="match status" value="1"/>
</dbReference>
<dbReference type="GO" id="GO:0022627">
    <property type="term" value="C:cytosolic small ribosomal subunit"/>
    <property type="evidence" value="ECO:0007669"/>
    <property type="project" value="TreeGrafter"/>
</dbReference>
<evidence type="ECO:0000256" key="1">
    <source>
        <dbReference type="ARBA" id="ARBA00022980"/>
    </source>
</evidence>
<sequence>MAVYLAKEKKQEIFKQYGGNENNTGSTEGQIALFTARIKGLSEHLETNKKDHSSRKALLSIVGKRKKLLSYLAKKDIEGYRKLIEQLGIRK</sequence>
<dbReference type="InterPro" id="IPR005290">
    <property type="entry name" value="Ribosomal_uS15_bac-type"/>
</dbReference>